<reference evidence="1" key="1">
    <citation type="journal article" date="2016" name="Nat. Genet.">
        <title>A high-quality carrot genome assembly provides new insights into carotenoid accumulation and asterid genome evolution.</title>
        <authorList>
            <person name="Iorizzo M."/>
            <person name="Ellison S."/>
            <person name="Senalik D."/>
            <person name="Zeng P."/>
            <person name="Satapoomin P."/>
            <person name="Huang J."/>
            <person name="Bowman M."/>
            <person name="Iovene M."/>
            <person name="Sanseverino W."/>
            <person name="Cavagnaro P."/>
            <person name="Yildiz M."/>
            <person name="Macko-Podgorni A."/>
            <person name="Moranska E."/>
            <person name="Grzebelus E."/>
            <person name="Grzebelus D."/>
            <person name="Ashrafi H."/>
            <person name="Zheng Z."/>
            <person name="Cheng S."/>
            <person name="Spooner D."/>
            <person name="Van Deynze A."/>
            <person name="Simon P."/>
        </authorList>
    </citation>
    <scope>NUCLEOTIDE SEQUENCE [LARGE SCALE GENOMIC DNA]</scope>
    <source>
        <tissue evidence="1">Leaf</tissue>
    </source>
</reference>
<reference evidence="2" key="2">
    <citation type="submission" date="2022-03" db="EMBL/GenBank/DDBJ databases">
        <title>Draft title - Genomic analysis of global carrot germplasm unveils the trajectory of domestication and the origin of high carotenoid orange carrot.</title>
        <authorList>
            <person name="Iorizzo M."/>
            <person name="Ellison S."/>
            <person name="Senalik D."/>
            <person name="Macko-Podgorni A."/>
            <person name="Grzebelus D."/>
            <person name="Bostan H."/>
            <person name="Rolling W."/>
            <person name="Curaba J."/>
            <person name="Simon P."/>
        </authorList>
    </citation>
    <scope>NUCLEOTIDE SEQUENCE</scope>
    <source>
        <tissue evidence="2">Leaf</tissue>
    </source>
</reference>
<evidence type="ECO:0000313" key="1">
    <source>
        <dbReference type="EMBL" id="KZN06514.1"/>
    </source>
</evidence>
<sequence>MCIDTFLSYSRQTAQDDDQEDGCCWMTGGGCDTRSSIHTPDEAMFFKVNDEYFLFHMGEAAKIL</sequence>
<name>A0A166EG28_DAUCS</name>
<gene>
    <name evidence="1" type="ORF">DCAR_007351</name>
    <name evidence="2" type="ORF">DCAR_0208299</name>
</gene>
<protein>
    <submittedName>
        <fullName evidence="1">Uncharacterized protein</fullName>
    </submittedName>
</protein>
<dbReference type="AlphaFoldDB" id="A0A166EG28"/>
<dbReference type="Proteomes" id="UP000077755">
    <property type="component" value="Chromosome 2"/>
</dbReference>
<evidence type="ECO:0000313" key="3">
    <source>
        <dbReference type="Proteomes" id="UP000077755"/>
    </source>
</evidence>
<organism evidence="1">
    <name type="scientific">Daucus carota subsp. sativus</name>
    <name type="common">Carrot</name>
    <dbReference type="NCBI Taxonomy" id="79200"/>
    <lineage>
        <taxon>Eukaryota</taxon>
        <taxon>Viridiplantae</taxon>
        <taxon>Streptophyta</taxon>
        <taxon>Embryophyta</taxon>
        <taxon>Tracheophyta</taxon>
        <taxon>Spermatophyta</taxon>
        <taxon>Magnoliopsida</taxon>
        <taxon>eudicotyledons</taxon>
        <taxon>Gunneridae</taxon>
        <taxon>Pentapetalae</taxon>
        <taxon>asterids</taxon>
        <taxon>campanulids</taxon>
        <taxon>Apiales</taxon>
        <taxon>Apiaceae</taxon>
        <taxon>Apioideae</taxon>
        <taxon>Scandiceae</taxon>
        <taxon>Daucinae</taxon>
        <taxon>Daucus</taxon>
        <taxon>Daucus sect. Daucus</taxon>
    </lineage>
</organism>
<evidence type="ECO:0000313" key="2">
    <source>
        <dbReference type="EMBL" id="WOG89063.1"/>
    </source>
</evidence>
<accession>A0A166EG28</accession>
<dbReference type="EMBL" id="CP093344">
    <property type="protein sequence ID" value="WOG89063.1"/>
    <property type="molecule type" value="Genomic_DNA"/>
</dbReference>
<keyword evidence="3" id="KW-1185">Reference proteome</keyword>
<proteinExistence type="predicted"/>
<dbReference type="EMBL" id="LNRQ01000002">
    <property type="protein sequence ID" value="KZN06514.1"/>
    <property type="molecule type" value="Genomic_DNA"/>
</dbReference>
<dbReference type="Gramene" id="KZN06514">
    <property type="protein sequence ID" value="KZN06514"/>
    <property type="gene ID" value="DCAR_007351"/>
</dbReference>